<evidence type="ECO:0000256" key="2">
    <source>
        <dbReference type="ARBA" id="ARBA00022695"/>
    </source>
</evidence>
<keyword evidence="2" id="KW-0548">Nucleotidyltransferase</keyword>
<evidence type="ECO:0000313" key="7">
    <source>
        <dbReference type="EMBL" id="CAG8456875.1"/>
    </source>
</evidence>
<feature type="domain" description="DNA polymerase III alpha subunit finger" evidence="6">
    <location>
        <begin position="382"/>
        <end position="508"/>
    </location>
</feature>
<dbReference type="PANTHER" id="PTHR32294:SF0">
    <property type="entry name" value="DNA POLYMERASE III SUBUNIT ALPHA"/>
    <property type="match status" value="1"/>
</dbReference>
<dbReference type="PANTHER" id="PTHR32294">
    <property type="entry name" value="DNA POLYMERASE III SUBUNIT ALPHA"/>
    <property type="match status" value="1"/>
</dbReference>
<sequence length="785" mass="90877">MDFFSLCKSKKIKPVWGVKIFFREKPEGKKHFATIYPQNNKGYKEVLQKLFSPDSPNDRTFSLDYVLSNLSKNCLIVLEAQKLEEEVNYSNLFIGLNLFLLSPTESIPQNVIPLLLPFPPIKCLVPEETKLLEKEENYQKTLEKELSVIEKLNYTDYFLVFSDVVNYLQEKKVMVGPGRGSAVSSLVVYLLGITNVDPLEHKLFFERFLNEKRKNLPDIDLDVENQEEVFNYLQKKYPKKQVARIITKKKIGWKVALREVAKLYGIGEIKLKEITSLTGDNPNFNNLKLQRWQTSYPNLFQLAEKIQNLYYDTGIHPAGVIISTNSLIGTVPLKSEKDYLLALFEENALAKLGLKKYDFLSLRETLGFIRETRESLPISLPDYREINLADPKTWELLKNFLLTGIFQLDTPSARTLFNRFCPQNFAELVIFLSLNRPGTKKKVEEISQKKNAGGKTTFTSPAIKEILTETYGQIIFEEQISQILALVYDCSFAEAEVKRRELTKKELDKDFLSRAQKVMNLTERNSIYQQINSSPGYTFNKSHAVAYSYLTYYIAYLKANFFPELITYFLNKKKEKELSYLQEAFFYGFQIKEPDINYSEVESSSFEEWVKSGLFKSLGADIDSLLNRREAIFRYLLIRKKLAITNNSLPFLDLSSEMPSIPGGQKLEANKMIINQREFESLGLYFLRKTAEYDNKETLISVYAIICQLEMPSIPGGQKKDENNYTLLLQDIRNSFKLNISRKFYLENKENLVIHNELLFTLKVGVKQGKINNLICENIENIYLK</sequence>
<protein>
    <submittedName>
        <fullName evidence="7">27251_t:CDS:1</fullName>
    </submittedName>
</protein>
<evidence type="ECO:0000256" key="1">
    <source>
        <dbReference type="ARBA" id="ARBA00022679"/>
    </source>
</evidence>
<comment type="caution">
    <text evidence="7">The sequence shown here is derived from an EMBL/GenBank/DDBJ whole genome shotgun (WGS) entry which is preliminary data.</text>
</comment>
<evidence type="ECO:0000259" key="5">
    <source>
        <dbReference type="Pfam" id="PF07733"/>
    </source>
</evidence>
<dbReference type="InterPro" id="IPR040982">
    <property type="entry name" value="DNA_pol3_finger"/>
</dbReference>
<keyword evidence="1" id="KW-0808">Transferase</keyword>
<keyword evidence="3" id="KW-0235">DNA replication</keyword>
<gene>
    <name evidence="7" type="ORF">GMARGA_LOCUS103</name>
</gene>
<keyword evidence="4" id="KW-0239">DNA-directed DNA polymerase</keyword>
<dbReference type="InterPro" id="IPR011708">
    <property type="entry name" value="DNA_pol3_alpha_NTPase_dom"/>
</dbReference>
<dbReference type="Pfam" id="PF07733">
    <property type="entry name" value="DNA_pol3_alpha"/>
    <property type="match status" value="1"/>
</dbReference>
<keyword evidence="8" id="KW-1185">Reference proteome</keyword>
<dbReference type="Pfam" id="PF17657">
    <property type="entry name" value="DNA_pol3_finger"/>
    <property type="match status" value="1"/>
</dbReference>
<dbReference type="EMBL" id="CAJVQB010000005">
    <property type="protein sequence ID" value="CAG8456875.1"/>
    <property type="molecule type" value="Genomic_DNA"/>
</dbReference>
<accession>A0ABM8VVJ4</accession>
<evidence type="ECO:0000256" key="3">
    <source>
        <dbReference type="ARBA" id="ARBA00022705"/>
    </source>
</evidence>
<proteinExistence type="predicted"/>
<dbReference type="Proteomes" id="UP000789901">
    <property type="component" value="Unassembled WGS sequence"/>
</dbReference>
<feature type="domain" description="Bacterial DNA polymerase III alpha subunit NTPase" evidence="5">
    <location>
        <begin position="134"/>
        <end position="360"/>
    </location>
</feature>
<evidence type="ECO:0000259" key="6">
    <source>
        <dbReference type="Pfam" id="PF17657"/>
    </source>
</evidence>
<organism evidence="7 8">
    <name type="scientific">Gigaspora margarita</name>
    <dbReference type="NCBI Taxonomy" id="4874"/>
    <lineage>
        <taxon>Eukaryota</taxon>
        <taxon>Fungi</taxon>
        <taxon>Fungi incertae sedis</taxon>
        <taxon>Mucoromycota</taxon>
        <taxon>Glomeromycotina</taxon>
        <taxon>Glomeromycetes</taxon>
        <taxon>Diversisporales</taxon>
        <taxon>Gigasporaceae</taxon>
        <taxon>Gigaspora</taxon>
    </lineage>
</organism>
<dbReference type="InterPro" id="IPR004805">
    <property type="entry name" value="DnaE2/DnaE/PolC"/>
</dbReference>
<evidence type="ECO:0000313" key="8">
    <source>
        <dbReference type="Proteomes" id="UP000789901"/>
    </source>
</evidence>
<evidence type="ECO:0000256" key="4">
    <source>
        <dbReference type="ARBA" id="ARBA00022932"/>
    </source>
</evidence>
<reference evidence="7 8" key="1">
    <citation type="submission" date="2021-06" db="EMBL/GenBank/DDBJ databases">
        <authorList>
            <person name="Kallberg Y."/>
            <person name="Tangrot J."/>
            <person name="Rosling A."/>
        </authorList>
    </citation>
    <scope>NUCLEOTIDE SEQUENCE [LARGE SCALE GENOMIC DNA]</scope>
    <source>
        <strain evidence="7 8">120-4 pot B 10/14</strain>
    </source>
</reference>
<name>A0ABM8VVJ4_GIGMA</name>